<evidence type="ECO:0000256" key="2">
    <source>
        <dbReference type="SAM" id="SignalP"/>
    </source>
</evidence>
<dbReference type="Pfam" id="PF00079">
    <property type="entry name" value="Serpin"/>
    <property type="match status" value="1"/>
</dbReference>
<dbReference type="Gene3D" id="2.30.39.10">
    <property type="entry name" value="Alpha-1-antitrypsin, domain 1"/>
    <property type="match status" value="2"/>
</dbReference>
<feature type="signal peptide" evidence="2">
    <location>
        <begin position="1"/>
        <end position="35"/>
    </location>
</feature>
<reference evidence="4" key="3">
    <citation type="submission" date="2025-09" db="UniProtKB">
        <authorList>
            <consortium name="Ensembl"/>
        </authorList>
    </citation>
    <scope>IDENTIFICATION</scope>
</reference>
<dbReference type="InterPro" id="IPR042185">
    <property type="entry name" value="Serpin_sf_2"/>
</dbReference>
<dbReference type="GO" id="GO:0005615">
    <property type="term" value="C:extracellular space"/>
    <property type="evidence" value="ECO:0007669"/>
    <property type="project" value="InterPro"/>
</dbReference>
<feature type="domain" description="Serpin" evidence="3">
    <location>
        <begin position="12"/>
        <end position="342"/>
    </location>
</feature>
<sequence>DGSPTPHPPPPLSSSSVNTLISSLLLASLAALGEGSLGQTTTQIQGLLKPVTPPSKVGDLLSEALKSFTEANGTSFQVHTSSGVFTKQGPAISQAFTKQSQTRFRLQNQALGKGDFKADPKQLQAWATATHRGLEGAPLLADIKAKAGAMILANALHFKGLWERKVNEEKTDPRTFLGKKYTKVIMMHRAGTTYLYIYRQISALKRASLVLLLPFHVENLARLDKLLTLELLSKRLEKTSVASVAISMPKANITSTLSLQKQLSALGVADAWDQESTGKLHLGGVLHWASLELGAGAGKQDEESEEEKMDRPKMFYADHPFIILVRDNASRALLMMGALDHAEGEVLHDEL</sequence>
<evidence type="ECO:0000313" key="4">
    <source>
        <dbReference type="Ensembl" id="ENSNFUP00015002830.1"/>
    </source>
</evidence>
<dbReference type="SUPFAM" id="SSF56574">
    <property type="entry name" value="Serpins"/>
    <property type="match status" value="1"/>
</dbReference>
<dbReference type="Gene3D" id="3.30.497.10">
    <property type="entry name" value="Antithrombin, subunit I, domain 2"/>
    <property type="match status" value="1"/>
</dbReference>
<organism evidence="4 5">
    <name type="scientific">Nothobranchius furzeri</name>
    <name type="common">Turquoise killifish</name>
    <dbReference type="NCBI Taxonomy" id="105023"/>
    <lineage>
        <taxon>Eukaryota</taxon>
        <taxon>Metazoa</taxon>
        <taxon>Chordata</taxon>
        <taxon>Craniata</taxon>
        <taxon>Vertebrata</taxon>
        <taxon>Euteleostomi</taxon>
        <taxon>Actinopterygii</taxon>
        <taxon>Neopterygii</taxon>
        <taxon>Teleostei</taxon>
        <taxon>Neoteleostei</taxon>
        <taxon>Acanthomorphata</taxon>
        <taxon>Ovalentaria</taxon>
        <taxon>Atherinomorphae</taxon>
        <taxon>Cyprinodontiformes</taxon>
        <taxon>Nothobranchiidae</taxon>
        <taxon>Nothobranchius</taxon>
    </lineage>
</organism>
<reference evidence="4" key="1">
    <citation type="submission" date="2014-08" db="EMBL/GenBank/DDBJ databases">
        <authorList>
            <person name="Senf B."/>
            <person name="Petzold A."/>
            <person name="Downie B.R."/>
            <person name="Koch P."/>
            <person name="Platzer M."/>
        </authorList>
    </citation>
    <scope>NUCLEOTIDE SEQUENCE [LARGE SCALE GENOMIC DNA]</scope>
    <source>
        <strain evidence="4">GRZ</strain>
    </source>
</reference>
<dbReference type="PANTHER" id="PTHR11461:SF290">
    <property type="entry name" value="SERINE (OR CYSTEINE) PEPTIDASE INHIBITOR, CLADE H, MEMBER 2"/>
    <property type="match status" value="1"/>
</dbReference>
<dbReference type="SMART" id="SM00093">
    <property type="entry name" value="SERPIN"/>
    <property type="match status" value="1"/>
</dbReference>
<dbReference type="GO" id="GO:0005783">
    <property type="term" value="C:endoplasmic reticulum"/>
    <property type="evidence" value="ECO:0007669"/>
    <property type="project" value="TreeGrafter"/>
</dbReference>
<dbReference type="PROSITE" id="PS00284">
    <property type="entry name" value="SERPIN"/>
    <property type="match status" value="1"/>
</dbReference>
<dbReference type="InterPro" id="IPR042178">
    <property type="entry name" value="Serpin_sf_1"/>
</dbReference>
<dbReference type="InterPro" id="IPR023796">
    <property type="entry name" value="Serpin_dom"/>
</dbReference>
<keyword evidence="2" id="KW-0732">Signal</keyword>
<evidence type="ECO:0000313" key="5">
    <source>
        <dbReference type="Proteomes" id="UP000694548"/>
    </source>
</evidence>
<accession>A0A8C6NI37</accession>
<dbReference type="AlphaFoldDB" id="A0A8C6NI37"/>
<dbReference type="GO" id="GO:0030199">
    <property type="term" value="P:collagen fibril organization"/>
    <property type="evidence" value="ECO:0007669"/>
    <property type="project" value="TreeGrafter"/>
</dbReference>
<feature type="chain" id="PRO_5034058533" evidence="2">
    <location>
        <begin position="36"/>
        <end position="351"/>
    </location>
</feature>
<dbReference type="GeneTree" id="ENSGT00940000167281"/>
<dbReference type="InterPro" id="IPR036186">
    <property type="entry name" value="Serpin_sf"/>
</dbReference>
<protein>
    <submittedName>
        <fullName evidence="4">Serine (or cysteine) peptidase inhibitor, clade H, member 2</fullName>
    </submittedName>
</protein>
<dbReference type="InterPro" id="IPR023795">
    <property type="entry name" value="Serpin_CS"/>
</dbReference>
<keyword evidence="5" id="KW-1185">Reference proteome</keyword>
<dbReference type="Proteomes" id="UP000694548">
    <property type="component" value="Chromosome sgr04"/>
</dbReference>
<dbReference type="PANTHER" id="PTHR11461">
    <property type="entry name" value="SERINE PROTEASE INHIBITOR, SERPIN"/>
    <property type="match status" value="1"/>
</dbReference>
<evidence type="ECO:0000256" key="1">
    <source>
        <dbReference type="RuleBase" id="RU000411"/>
    </source>
</evidence>
<comment type="similarity">
    <text evidence="1">Belongs to the serpin family.</text>
</comment>
<evidence type="ECO:0000259" key="3">
    <source>
        <dbReference type="SMART" id="SM00093"/>
    </source>
</evidence>
<dbReference type="GO" id="GO:0004867">
    <property type="term" value="F:serine-type endopeptidase inhibitor activity"/>
    <property type="evidence" value="ECO:0007669"/>
    <property type="project" value="InterPro"/>
</dbReference>
<proteinExistence type="inferred from homology"/>
<dbReference type="Ensembl" id="ENSNFUT00015003009.1">
    <property type="protein sequence ID" value="ENSNFUP00015002830.1"/>
    <property type="gene ID" value="ENSNFUG00015001433.1"/>
</dbReference>
<reference evidence="4" key="2">
    <citation type="submission" date="2025-08" db="UniProtKB">
        <authorList>
            <consortium name="Ensembl"/>
        </authorList>
    </citation>
    <scope>IDENTIFICATION</scope>
</reference>
<dbReference type="InterPro" id="IPR000215">
    <property type="entry name" value="Serpin_fam"/>
</dbReference>
<name>A0A8C6NI37_NOTFU</name>